<keyword evidence="1" id="KW-0812">Transmembrane</keyword>
<dbReference type="AlphaFoldDB" id="A0A1L6ZFH8"/>
<feature type="transmembrane region" description="Helical" evidence="1">
    <location>
        <begin position="27"/>
        <end position="47"/>
    </location>
</feature>
<organism evidence="2 3">
    <name type="scientific">Bacillus safensis</name>
    <dbReference type="NCBI Taxonomy" id="561879"/>
    <lineage>
        <taxon>Bacteria</taxon>
        <taxon>Bacillati</taxon>
        <taxon>Bacillota</taxon>
        <taxon>Bacilli</taxon>
        <taxon>Bacillales</taxon>
        <taxon>Bacillaceae</taxon>
        <taxon>Bacillus</taxon>
    </lineage>
</organism>
<evidence type="ECO:0000256" key="1">
    <source>
        <dbReference type="SAM" id="Phobius"/>
    </source>
</evidence>
<reference evidence="2 3" key="1">
    <citation type="submission" date="2016-05" db="EMBL/GenBank/DDBJ databases">
        <title>Complete Genome and Methylome Analysis of Psychrotrophic Bacterial Isolates from Antarctic Lake Untersee.</title>
        <authorList>
            <person name="Fomenkov A."/>
            <person name="Akimov V.N."/>
            <person name="Vasilyeva L.V."/>
            <person name="Andersen D."/>
            <person name="Vincze T."/>
            <person name="Roberts R.J."/>
        </authorList>
    </citation>
    <scope>NUCLEOTIDE SEQUENCE [LARGE SCALE GENOMIC DNA]</scope>
    <source>
        <strain evidence="2 3">U14-5</strain>
    </source>
</reference>
<feature type="transmembrane region" description="Helical" evidence="1">
    <location>
        <begin position="53"/>
        <end position="71"/>
    </location>
</feature>
<evidence type="ECO:0000313" key="2">
    <source>
        <dbReference type="EMBL" id="APT45273.1"/>
    </source>
</evidence>
<accession>A0A1L6ZFH8</accession>
<gene>
    <name evidence="2" type="ORF">BSA145_04640</name>
</gene>
<dbReference type="Proteomes" id="UP000185426">
    <property type="component" value="Chromosome"/>
</dbReference>
<evidence type="ECO:0000313" key="3">
    <source>
        <dbReference type="Proteomes" id="UP000185426"/>
    </source>
</evidence>
<protein>
    <submittedName>
        <fullName evidence="2">Uncharacterized protein</fullName>
    </submittedName>
</protein>
<dbReference type="RefSeq" id="WP_075621767.1">
    <property type="nucleotide sequence ID" value="NZ_CP015607.1"/>
</dbReference>
<keyword evidence="1" id="KW-0472">Membrane</keyword>
<keyword evidence="1" id="KW-1133">Transmembrane helix</keyword>
<dbReference type="EMBL" id="CP015607">
    <property type="protein sequence ID" value="APT45273.1"/>
    <property type="molecule type" value="Genomic_DNA"/>
</dbReference>
<name>A0A1L6ZFH8_BACIA</name>
<proteinExistence type="predicted"/>
<sequence>MTFWMIMTGLFMLILLEKPFEKRSSGLLFLISYLLLIAVYVIQTTFVELVPDGFLMMIAVVVVFPLFVRLVQSSLKNRT</sequence>